<dbReference type="Gene3D" id="3.40.50.300">
    <property type="entry name" value="P-loop containing nucleotide triphosphate hydrolases"/>
    <property type="match status" value="1"/>
</dbReference>
<organism evidence="1 2">
    <name type="scientific">Virgibacillus salarius</name>
    <dbReference type="NCBI Taxonomy" id="447199"/>
    <lineage>
        <taxon>Bacteria</taxon>
        <taxon>Bacillati</taxon>
        <taxon>Bacillota</taxon>
        <taxon>Bacilli</taxon>
        <taxon>Bacillales</taxon>
        <taxon>Bacillaceae</taxon>
        <taxon>Virgibacillus</taxon>
    </lineage>
</organism>
<dbReference type="AlphaFoldDB" id="A0A941DWM3"/>
<accession>A0A941DWM3</accession>
<gene>
    <name evidence="1" type="ORF">KCX74_19240</name>
</gene>
<dbReference type="EMBL" id="JAGSOT010000092">
    <property type="protein sequence ID" value="MBR7798155.1"/>
    <property type="molecule type" value="Genomic_DNA"/>
</dbReference>
<sequence length="186" mass="21404">MKRLVIITVGKTHSGKTTFAKALEQQLHHSLVIDQDNHAEFINTYYKPLLPKQGPNAIKYTITQSIVSYAVQQTNLHLILCNSNRSRKDRLELLSYFQRNGFTSILVNFDIPDPILQERVIKSQRSTAIFRFVSNFEEVLTRQQAETDKEDIKAPLIDEADHLFVIKKEPEVQSVIQRIVTLEANV</sequence>
<dbReference type="Pfam" id="PF13671">
    <property type="entry name" value="AAA_33"/>
    <property type="match status" value="1"/>
</dbReference>
<comment type="caution">
    <text evidence="1">The sequence shown here is derived from an EMBL/GenBank/DDBJ whole genome shotgun (WGS) entry which is preliminary data.</text>
</comment>
<dbReference type="GO" id="GO:0005524">
    <property type="term" value="F:ATP binding"/>
    <property type="evidence" value="ECO:0007669"/>
    <property type="project" value="UniProtKB-KW"/>
</dbReference>
<dbReference type="Proteomes" id="UP000675284">
    <property type="component" value="Unassembled WGS sequence"/>
</dbReference>
<keyword evidence="1" id="KW-0067">ATP-binding</keyword>
<reference evidence="1" key="1">
    <citation type="submission" date="2021-04" db="EMBL/GenBank/DDBJ databases">
        <title>Isolation and polyphasic classification of algal microorganism.</title>
        <authorList>
            <person name="Wang S."/>
        </authorList>
    </citation>
    <scope>NUCLEOTIDE SEQUENCE</scope>
    <source>
        <strain evidence="1">720a</strain>
    </source>
</reference>
<proteinExistence type="predicted"/>
<keyword evidence="2" id="KW-1185">Reference proteome</keyword>
<dbReference type="SUPFAM" id="SSF52540">
    <property type="entry name" value="P-loop containing nucleoside triphosphate hydrolases"/>
    <property type="match status" value="1"/>
</dbReference>
<dbReference type="RefSeq" id="WP_166530981.1">
    <property type="nucleotide sequence ID" value="NZ_JAGSOT010000092.1"/>
</dbReference>
<evidence type="ECO:0000313" key="1">
    <source>
        <dbReference type="EMBL" id="MBR7798155.1"/>
    </source>
</evidence>
<dbReference type="InterPro" id="IPR027417">
    <property type="entry name" value="P-loop_NTPase"/>
</dbReference>
<name>A0A941DWM3_9BACI</name>
<protein>
    <submittedName>
        <fullName evidence="1">ATP-binding protein</fullName>
    </submittedName>
</protein>
<evidence type="ECO:0000313" key="2">
    <source>
        <dbReference type="Proteomes" id="UP000675284"/>
    </source>
</evidence>
<keyword evidence="1" id="KW-0547">Nucleotide-binding</keyword>